<dbReference type="Pfam" id="PF00155">
    <property type="entry name" value="Aminotran_1_2"/>
    <property type="match status" value="1"/>
</dbReference>
<organism evidence="6 7">
    <name type="scientific">Arthrobacter gengyunqii</name>
    <dbReference type="NCBI Taxonomy" id="2886940"/>
    <lineage>
        <taxon>Bacteria</taxon>
        <taxon>Bacillati</taxon>
        <taxon>Actinomycetota</taxon>
        <taxon>Actinomycetes</taxon>
        <taxon>Micrococcales</taxon>
        <taxon>Micrococcaceae</taxon>
        <taxon>Arthrobacter</taxon>
    </lineage>
</organism>
<name>A0A9X1S665_9MICC</name>
<dbReference type="InterPro" id="IPR004839">
    <property type="entry name" value="Aminotransferase_I/II_large"/>
</dbReference>
<comment type="catalytic activity">
    <reaction evidence="4">
        <text>an aromatic L-alpha-amino acid + 2-oxoglutarate = an aromatic oxo-acid + L-glutamate</text>
        <dbReference type="Rhea" id="RHEA:17533"/>
        <dbReference type="ChEBI" id="CHEBI:16810"/>
        <dbReference type="ChEBI" id="CHEBI:29985"/>
        <dbReference type="ChEBI" id="CHEBI:73309"/>
        <dbReference type="ChEBI" id="CHEBI:84824"/>
        <dbReference type="EC" id="2.6.1.57"/>
    </reaction>
</comment>
<keyword evidence="3 4" id="KW-0663">Pyridoxal phosphate</keyword>
<feature type="modified residue" description="N6-(pyridoxal phosphate)lysine" evidence="4">
    <location>
        <position position="240"/>
    </location>
</feature>
<dbReference type="Gene3D" id="3.90.1150.10">
    <property type="entry name" value="Aspartate Aminotransferase, domain 1"/>
    <property type="match status" value="1"/>
</dbReference>
<evidence type="ECO:0000259" key="5">
    <source>
        <dbReference type="Pfam" id="PF00155"/>
    </source>
</evidence>
<evidence type="ECO:0000313" key="6">
    <source>
        <dbReference type="EMBL" id="MCC3268721.1"/>
    </source>
</evidence>
<comment type="similarity">
    <text evidence="4">Belongs to the class-II pyridoxal-phosphate-dependent aminotransferase family.</text>
</comment>
<evidence type="ECO:0000256" key="2">
    <source>
        <dbReference type="ARBA" id="ARBA00022679"/>
    </source>
</evidence>
<comment type="function">
    <text evidence="4">Aminotransferase that catalyzes the conversion of aromatic amino acids and 2-oxoglutarate into corresponding aromatic oxo acids and L-glutamate.</text>
</comment>
<dbReference type="PANTHER" id="PTHR43643:SF3">
    <property type="entry name" value="HISTIDINOL-PHOSPHATE AMINOTRANSFERASE"/>
    <property type="match status" value="1"/>
</dbReference>
<dbReference type="RefSeq" id="WP_227907194.1">
    <property type="nucleotide sequence ID" value="NZ_CP095461.1"/>
</dbReference>
<dbReference type="EMBL" id="JAJFZP010000005">
    <property type="protein sequence ID" value="MCC3268721.1"/>
    <property type="molecule type" value="Genomic_DNA"/>
</dbReference>
<protein>
    <recommendedName>
        <fullName evidence="4">Aromatic amino acid aminotransferase</fullName>
        <shortName evidence="4">ArAT</shortName>
        <ecNumber evidence="4">2.6.1.57</ecNumber>
    </recommendedName>
</protein>
<dbReference type="EC" id="2.6.1.57" evidence="4"/>
<dbReference type="HAMAP" id="MF_01513">
    <property type="entry name" value="Phe_aminotrans_2"/>
    <property type="match status" value="1"/>
</dbReference>
<evidence type="ECO:0000256" key="3">
    <source>
        <dbReference type="ARBA" id="ARBA00022898"/>
    </source>
</evidence>
<dbReference type="CDD" id="cd00609">
    <property type="entry name" value="AAT_like"/>
    <property type="match status" value="1"/>
</dbReference>
<comment type="subunit">
    <text evidence="4">Homodimer.</text>
</comment>
<evidence type="ECO:0000256" key="1">
    <source>
        <dbReference type="ARBA" id="ARBA00022576"/>
    </source>
</evidence>
<keyword evidence="2 4" id="KW-0808">Transferase</keyword>
<dbReference type="AlphaFoldDB" id="A0A9X1S665"/>
<dbReference type="SUPFAM" id="SSF53383">
    <property type="entry name" value="PLP-dependent transferases"/>
    <property type="match status" value="1"/>
</dbReference>
<dbReference type="NCBIfam" id="NF002878">
    <property type="entry name" value="PRK03321.1"/>
    <property type="match status" value="1"/>
</dbReference>
<comment type="cofactor">
    <cofactor evidence="4">
        <name>pyridoxal 5'-phosphate</name>
        <dbReference type="ChEBI" id="CHEBI:597326"/>
    </cofactor>
</comment>
<gene>
    <name evidence="4" type="primary">pat</name>
    <name evidence="6" type="ORF">LJ751_05010</name>
</gene>
<dbReference type="InterPro" id="IPR015422">
    <property type="entry name" value="PyrdxlP-dep_Trfase_small"/>
</dbReference>
<accession>A0A9X1S665</accession>
<dbReference type="InterPro" id="IPR050106">
    <property type="entry name" value="HistidinolP_aminotransfase"/>
</dbReference>
<dbReference type="PANTHER" id="PTHR43643">
    <property type="entry name" value="HISTIDINOL-PHOSPHATE AMINOTRANSFERASE 2"/>
    <property type="match status" value="1"/>
</dbReference>
<evidence type="ECO:0000313" key="7">
    <source>
        <dbReference type="Proteomes" id="UP001139264"/>
    </source>
</evidence>
<dbReference type="Gene3D" id="3.40.640.10">
    <property type="entry name" value="Type I PLP-dependent aspartate aminotransferase-like (Major domain)"/>
    <property type="match status" value="1"/>
</dbReference>
<dbReference type="InterPro" id="IPR015421">
    <property type="entry name" value="PyrdxlP-dep_Trfase_major"/>
</dbReference>
<comment type="caution">
    <text evidence="6">The sequence shown here is derived from an EMBL/GenBank/DDBJ whole genome shotgun (WGS) entry which is preliminary data.</text>
</comment>
<dbReference type="GO" id="GO:0030170">
    <property type="term" value="F:pyridoxal phosphate binding"/>
    <property type="evidence" value="ECO:0007669"/>
    <property type="project" value="UniProtKB-UniRule"/>
</dbReference>
<dbReference type="Proteomes" id="UP001139264">
    <property type="component" value="Unassembled WGS sequence"/>
</dbReference>
<keyword evidence="1 4" id="KW-0032">Aminotransferase</keyword>
<sequence length="379" mass="40875">MTTTEKDTNAADVRAPEIRPRTVMGKLPRYTAGKPPAVIDGLQSYKLSSNENSFPPLPAVLEALGNRQDINRYPDPLSTALRTELSAFLDVPAEDIVTGAGSLGALNQILATFAGQDEYGVPDEVIYPWRSFEAYPISVGLSGADSVQVPLRADGTHDLEAMAAVVTSRTRVILLCTPNNPTGPALTSVQVEDFLAKVPSDVLVVIDEAYEDFVRDPDAVNGIDMYRRHPNVVVLRTFSKGAGLAGLRVGYSVSHPPVTQYLRVAAVPFAVSQLAETAAVASLRHHGELVERIQGLVQERTRVVDGLRELGWRIPDAQGNFVWLELGEDTPGFAALAEQQALAVRAFGSEGIRVTIGEDEANTRFLALCATYTKGPRVS</sequence>
<proteinExistence type="inferred from homology"/>
<reference evidence="6" key="1">
    <citation type="submission" date="2021-10" db="EMBL/GenBank/DDBJ databases">
        <title>Novel species in genus Arthrobacter.</title>
        <authorList>
            <person name="Liu Y."/>
        </authorList>
    </citation>
    <scope>NUCLEOTIDE SEQUENCE</scope>
    <source>
        <strain evidence="6">Zg-Y809</strain>
    </source>
</reference>
<feature type="domain" description="Aminotransferase class I/classII large" evidence="5">
    <location>
        <begin position="46"/>
        <end position="365"/>
    </location>
</feature>
<dbReference type="GO" id="GO:0008793">
    <property type="term" value="F:aromatic-amino-acid transaminase activity"/>
    <property type="evidence" value="ECO:0007669"/>
    <property type="project" value="UniProtKB-UniRule"/>
</dbReference>
<dbReference type="InterPro" id="IPR015424">
    <property type="entry name" value="PyrdxlP-dep_Trfase"/>
</dbReference>
<evidence type="ECO:0000256" key="4">
    <source>
        <dbReference type="HAMAP-Rule" id="MF_01513"/>
    </source>
</evidence>
<dbReference type="InterPro" id="IPR024892">
    <property type="entry name" value="ArAT"/>
</dbReference>